<reference evidence="1 2" key="1">
    <citation type="submission" date="2016-02" db="EMBL/GenBank/DDBJ databases">
        <title>Genome analysis of coral dinoflagellate symbionts highlights evolutionary adaptations to a symbiotic lifestyle.</title>
        <authorList>
            <person name="Aranda M."/>
            <person name="Li Y."/>
            <person name="Liew Y.J."/>
            <person name="Baumgarten S."/>
            <person name="Simakov O."/>
            <person name="Wilson M."/>
            <person name="Piel J."/>
            <person name="Ashoor H."/>
            <person name="Bougouffa S."/>
            <person name="Bajic V.B."/>
            <person name="Ryu T."/>
            <person name="Ravasi T."/>
            <person name="Bayer T."/>
            <person name="Micklem G."/>
            <person name="Kim H."/>
            <person name="Bhak J."/>
            <person name="Lajeunesse T.C."/>
            <person name="Voolstra C.R."/>
        </authorList>
    </citation>
    <scope>NUCLEOTIDE SEQUENCE [LARGE SCALE GENOMIC DNA]</scope>
    <source>
        <strain evidence="1 2">CCMP2467</strain>
    </source>
</reference>
<organism evidence="1 2">
    <name type="scientific">Symbiodinium microadriaticum</name>
    <name type="common">Dinoflagellate</name>
    <name type="synonym">Zooxanthella microadriatica</name>
    <dbReference type="NCBI Taxonomy" id="2951"/>
    <lineage>
        <taxon>Eukaryota</taxon>
        <taxon>Sar</taxon>
        <taxon>Alveolata</taxon>
        <taxon>Dinophyceae</taxon>
        <taxon>Suessiales</taxon>
        <taxon>Symbiodiniaceae</taxon>
        <taxon>Symbiodinium</taxon>
    </lineage>
</organism>
<protein>
    <submittedName>
        <fullName evidence="1">Uncharacterized protein</fullName>
    </submittedName>
</protein>
<comment type="caution">
    <text evidence="1">The sequence shown here is derived from an EMBL/GenBank/DDBJ whole genome shotgun (WGS) entry which is preliminary data.</text>
</comment>
<evidence type="ECO:0000313" key="2">
    <source>
        <dbReference type="Proteomes" id="UP000186817"/>
    </source>
</evidence>
<dbReference type="EMBL" id="LSRX01000023">
    <property type="protein sequence ID" value="OLQ13818.1"/>
    <property type="molecule type" value="Genomic_DNA"/>
</dbReference>
<sequence length="195" mass="22557">METHGVIGPPREFSHIYSYQTADSYCVAIQLRPPYEGGGGSRQIHKITSEWDSRKGVEDLTPNDMMIKFTERSIEVCKRGGSSAWHMIRGLHGPTLQQLNKEKCYWTMTKLGANVQIEVHDHVVLLQVEGSQVTSFDWKRLWSRLMRDEREANRPSMKWDKDMQKTPMIMDKSGKFTPSTYCDPTVKPKYETEEV</sequence>
<keyword evidence="2" id="KW-1185">Reference proteome</keyword>
<accession>A0A1Q9F2A3</accession>
<dbReference type="OrthoDB" id="5586934at2759"/>
<proteinExistence type="predicted"/>
<gene>
    <name evidence="1" type="ORF">AK812_SmicGene2142</name>
</gene>
<dbReference type="Proteomes" id="UP000186817">
    <property type="component" value="Unassembled WGS sequence"/>
</dbReference>
<evidence type="ECO:0000313" key="1">
    <source>
        <dbReference type="EMBL" id="OLQ13818.1"/>
    </source>
</evidence>
<name>A0A1Q9F2A3_SYMMI</name>
<dbReference type="AlphaFoldDB" id="A0A1Q9F2A3"/>